<dbReference type="CDD" id="cd00609">
    <property type="entry name" value="AAT_like"/>
    <property type="match status" value="1"/>
</dbReference>
<comment type="caution">
    <text evidence="7">The sequence shown here is derived from an EMBL/GenBank/DDBJ whole genome shotgun (WGS) entry which is preliminary data.</text>
</comment>
<evidence type="ECO:0000313" key="8">
    <source>
        <dbReference type="Proteomes" id="UP001549204"/>
    </source>
</evidence>
<evidence type="ECO:0000313" key="7">
    <source>
        <dbReference type="EMBL" id="MET3583533.1"/>
    </source>
</evidence>
<dbReference type="InterPro" id="IPR036388">
    <property type="entry name" value="WH-like_DNA-bd_sf"/>
</dbReference>
<dbReference type="SUPFAM" id="SSF46785">
    <property type="entry name" value="Winged helix' DNA-binding domain"/>
    <property type="match status" value="1"/>
</dbReference>
<reference evidence="7 8" key="1">
    <citation type="submission" date="2024-06" db="EMBL/GenBank/DDBJ databases">
        <title>Genomic Encyclopedia of Type Strains, Phase IV (KMG-IV): sequencing the most valuable type-strain genomes for metagenomic binning, comparative biology and taxonomic classification.</title>
        <authorList>
            <person name="Goeker M."/>
        </authorList>
    </citation>
    <scope>NUCLEOTIDE SEQUENCE [LARGE SCALE GENOMIC DNA]</scope>
    <source>
        <strain evidence="7 8">DSM 100022</strain>
    </source>
</reference>
<keyword evidence="3" id="KW-0805">Transcription regulation</keyword>
<dbReference type="GO" id="GO:0003677">
    <property type="term" value="F:DNA binding"/>
    <property type="evidence" value="ECO:0007669"/>
    <property type="project" value="UniProtKB-KW"/>
</dbReference>
<keyword evidence="5" id="KW-0804">Transcription</keyword>
<keyword evidence="2" id="KW-0663">Pyridoxal phosphate</keyword>
<dbReference type="InterPro" id="IPR004839">
    <property type="entry name" value="Aminotransferase_I/II_large"/>
</dbReference>
<dbReference type="Pfam" id="PF00392">
    <property type="entry name" value="GntR"/>
    <property type="match status" value="1"/>
</dbReference>
<organism evidence="7 8">
    <name type="scientific">Mesorhizobium robiniae</name>
    <dbReference type="NCBI Taxonomy" id="559315"/>
    <lineage>
        <taxon>Bacteria</taxon>
        <taxon>Pseudomonadati</taxon>
        <taxon>Pseudomonadota</taxon>
        <taxon>Alphaproteobacteria</taxon>
        <taxon>Hyphomicrobiales</taxon>
        <taxon>Phyllobacteriaceae</taxon>
        <taxon>Mesorhizobium</taxon>
    </lineage>
</organism>
<dbReference type="CDD" id="cd07377">
    <property type="entry name" value="WHTH_GntR"/>
    <property type="match status" value="1"/>
</dbReference>
<dbReference type="Gene3D" id="3.90.1150.10">
    <property type="entry name" value="Aspartate Aminotransferase, domain 1"/>
    <property type="match status" value="1"/>
</dbReference>
<evidence type="ECO:0000256" key="2">
    <source>
        <dbReference type="ARBA" id="ARBA00022898"/>
    </source>
</evidence>
<dbReference type="EMBL" id="JBEPMC010000019">
    <property type="protein sequence ID" value="MET3583533.1"/>
    <property type="molecule type" value="Genomic_DNA"/>
</dbReference>
<comment type="similarity">
    <text evidence="1">In the C-terminal section; belongs to the class-I pyridoxal-phosphate-dependent aminotransferase family.</text>
</comment>
<dbReference type="InterPro" id="IPR015422">
    <property type="entry name" value="PyrdxlP-dep_Trfase_small"/>
</dbReference>
<evidence type="ECO:0000256" key="3">
    <source>
        <dbReference type="ARBA" id="ARBA00023015"/>
    </source>
</evidence>
<proteinExistence type="inferred from homology"/>
<dbReference type="PROSITE" id="PS50949">
    <property type="entry name" value="HTH_GNTR"/>
    <property type="match status" value="1"/>
</dbReference>
<evidence type="ECO:0000256" key="4">
    <source>
        <dbReference type="ARBA" id="ARBA00023125"/>
    </source>
</evidence>
<dbReference type="Gene3D" id="3.40.640.10">
    <property type="entry name" value="Type I PLP-dependent aspartate aminotransferase-like (Major domain)"/>
    <property type="match status" value="1"/>
</dbReference>
<dbReference type="RefSeq" id="WP_263806801.1">
    <property type="nucleotide sequence ID" value="NZ_JBEPMC010000019.1"/>
</dbReference>
<keyword evidence="8" id="KW-1185">Reference proteome</keyword>
<dbReference type="PANTHER" id="PTHR46577">
    <property type="entry name" value="HTH-TYPE TRANSCRIPTIONAL REGULATORY PROTEIN GABR"/>
    <property type="match status" value="1"/>
</dbReference>
<dbReference type="SUPFAM" id="SSF53383">
    <property type="entry name" value="PLP-dependent transferases"/>
    <property type="match status" value="1"/>
</dbReference>
<feature type="domain" description="HTH gntR-type" evidence="6">
    <location>
        <begin position="39"/>
        <end position="105"/>
    </location>
</feature>
<evidence type="ECO:0000256" key="5">
    <source>
        <dbReference type="ARBA" id="ARBA00023163"/>
    </source>
</evidence>
<dbReference type="SMART" id="SM00345">
    <property type="entry name" value="HTH_GNTR"/>
    <property type="match status" value="1"/>
</dbReference>
<name>A0ABV2GZ17_9HYPH</name>
<dbReference type="InterPro" id="IPR015424">
    <property type="entry name" value="PyrdxlP-dep_Trfase"/>
</dbReference>
<dbReference type="PANTHER" id="PTHR46577:SF2">
    <property type="entry name" value="TRANSCRIPTIONAL REGULATORY PROTEIN"/>
    <property type="match status" value="1"/>
</dbReference>
<dbReference type="InterPro" id="IPR036390">
    <property type="entry name" value="WH_DNA-bd_sf"/>
</dbReference>
<dbReference type="Pfam" id="PF00155">
    <property type="entry name" value="Aminotran_1_2"/>
    <property type="match status" value="1"/>
</dbReference>
<dbReference type="Proteomes" id="UP001549204">
    <property type="component" value="Unassembled WGS sequence"/>
</dbReference>
<evidence type="ECO:0000259" key="6">
    <source>
        <dbReference type="PROSITE" id="PS50949"/>
    </source>
</evidence>
<gene>
    <name evidence="7" type="ORF">ABID19_006598</name>
</gene>
<sequence length="502" mass="53489">MAGNLSSRLWVVSAVTGFNVESVSVFSRVVLSIHLMKTDNRLLAVIQSLRDAVALARPGTRLPSVRTLIKEHHVSPATVERAFAQLVVEGLIEPRPGQGTFVREAPESASEGSDFSWQSAALGAARGDSGFLGKLLRVPPADSLILSMGYLPPDLQASGLLATALRQAAGRSELWDRLPIEGLEPLRTWFAREIGNGAVFSPHDVIIYGGGQAAIASIFRALVPPGRPILVETPTYTGAISAARAAGLLLVPVAMDEHGVRPELLADAFRQTGARVFYSQPTFSNPPGIVMSTERRAVVLDIAAKARAFIVEDDWARDLHLTGIAPAPLAAGDRNGHVVYVRSLAKSAAPGLRVAAVMARGAALARLRSARGSDDFFVSGPLQAAALAVVSAPGWKRHLSAIRAALIERRDALVGALHVELGNCVAFQIPTGGMHLWLRLPDHISDIELATEMARQGVVVSAGRAWFPADPEGSFLRLTYASVPASLREGIRRIGQVIKPQI</sequence>
<dbReference type="Gene3D" id="1.10.10.10">
    <property type="entry name" value="Winged helix-like DNA-binding domain superfamily/Winged helix DNA-binding domain"/>
    <property type="match status" value="1"/>
</dbReference>
<accession>A0ABV2GZ17</accession>
<keyword evidence="4 7" id="KW-0238">DNA-binding</keyword>
<dbReference type="InterPro" id="IPR015421">
    <property type="entry name" value="PyrdxlP-dep_Trfase_major"/>
</dbReference>
<evidence type="ECO:0000256" key="1">
    <source>
        <dbReference type="ARBA" id="ARBA00005384"/>
    </source>
</evidence>
<dbReference type="InterPro" id="IPR000524">
    <property type="entry name" value="Tscrpt_reg_HTH_GntR"/>
</dbReference>
<protein>
    <submittedName>
        <fullName evidence="7">DNA-binding transcriptional MocR family regulator</fullName>
    </submittedName>
</protein>
<dbReference type="InterPro" id="IPR051446">
    <property type="entry name" value="HTH_trans_reg/aminotransferase"/>
</dbReference>